<dbReference type="Proteomes" id="UP000054653">
    <property type="component" value="Unassembled WGS sequence"/>
</dbReference>
<gene>
    <name evidence="1" type="ORF">T03_315</name>
</gene>
<organism evidence="1 2">
    <name type="scientific">Trichinella britovi</name>
    <name type="common">Parasitic roundworm</name>
    <dbReference type="NCBI Taxonomy" id="45882"/>
    <lineage>
        <taxon>Eukaryota</taxon>
        <taxon>Metazoa</taxon>
        <taxon>Ecdysozoa</taxon>
        <taxon>Nematoda</taxon>
        <taxon>Enoplea</taxon>
        <taxon>Dorylaimia</taxon>
        <taxon>Trichinellida</taxon>
        <taxon>Trichinellidae</taxon>
        <taxon>Trichinella</taxon>
    </lineage>
</organism>
<sequence length="90" mass="10313">MGTENAVHVTSREELEFTAAFNRTMVETLENRKKLETGKNRTVISRSGRDSSDCESAASWWYCQSPNIKAAFNRASQRIVMDFVHRGRED</sequence>
<name>A0A0V1AI96_TRIBR</name>
<feature type="non-terminal residue" evidence="1">
    <location>
        <position position="90"/>
    </location>
</feature>
<evidence type="ECO:0000313" key="1">
    <source>
        <dbReference type="EMBL" id="KRY24282.1"/>
    </source>
</evidence>
<dbReference type="OrthoDB" id="10496826at2759"/>
<protein>
    <submittedName>
        <fullName evidence="1">Uncharacterized protein</fullName>
    </submittedName>
</protein>
<evidence type="ECO:0000313" key="2">
    <source>
        <dbReference type="Proteomes" id="UP000054653"/>
    </source>
</evidence>
<accession>A0A0V1AI96</accession>
<proteinExistence type="predicted"/>
<comment type="caution">
    <text evidence="1">The sequence shown here is derived from an EMBL/GenBank/DDBJ whole genome shotgun (WGS) entry which is preliminary data.</text>
</comment>
<reference evidence="1 2" key="1">
    <citation type="submission" date="2015-01" db="EMBL/GenBank/DDBJ databases">
        <title>Evolution of Trichinella species and genotypes.</title>
        <authorList>
            <person name="Korhonen P.K."/>
            <person name="Edoardo P."/>
            <person name="Giuseppe L.R."/>
            <person name="Gasser R.B."/>
        </authorList>
    </citation>
    <scope>NUCLEOTIDE SEQUENCE [LARGE SCALE GENOMIC DNA]</scope>
    <source>
        <strain evidence="1">ISS120</strain>
    </source>
</reference>
<keyword evidence="2" id="KW-1185">Reference proteome</keyword>
<dbReference type="AlphaFoldDB" id="A0A0V1AI96"/>
<dbReference type="EMBL" id="JYDI01003219">
    <property type="protein sequence ID" value="KRY24282.1"/>
    <property type="molecule type" value="Genomic_DNA"/>
</dbReference>